<dbReference type="EMBL" id="VSRL01000085">
    <property type="protein sequence ID" value="NKE59477.1"/>
    <property type="molecule type" value="Genomic_DNA"/>
</dbReference>
<sequence>MSENDFDFFHGRWRVANRKIADIPGRGTEWVEFDAETEVRPILGGAANVESLRAADWEGMTLRQYDPARQVWRIWWASTRAPGHLDPPLEGRFTDGHGVFFGDDVVGGQAVKLRFDWTAGSEPVWQQQFSYDGGATWETNWIMRFSPLAG</sequence>
<gene>
    <name evidence="1" type="ORF">FXN61_22775</name>
</gene>
<dbReference type="RefSeq" id="WP_167976132.1">
    <property type="nucleotide sequence ID" value="NZ_VSRL01000085.1"/>
</dbReference>
<dbReference type="Proteomes" id="UP001515943">
    <property type="component" value="Unassembled WGS sequence"/>
</dbReference>
<name>A0ABX1FKL0_9PSEU</name>
<evidence type="ECO:0008006" key="3">
    <source>
        <dbReference type="Google" id="ProtNLM"/>
    </source>
</evidence>
<evidence type="ECO:0000313" key="1">
    <source>
        <dbReference type="EMBL" id="NKE59477.1"/>
    </source>
</evidence>
<accession>A0ABX1FKL0</accession>
<reference evidence="1 2" key="1">
    <citation type="submission" date="2019-08" db="EMBL/GenBank/DDBJ databases">
        <title>Lentzea from Indian Himalayas.</title>
        <authorList>
            <person name="Mandal S."/>
            <person name="Mallick Gupta A."/>
            <person name="Maiti P.K."/>
            <person name="Sarkar J."/>
            <person name="Mandal S."/>
        </authorList>
    </citation>
    <scope>NUCLEOTIDE SEQUENCE [LARGE SCALE GENOMIC DNA]</scope>
    <source>
        <strain evidence="1 2">PSKA42</strain>
    </source>
</reference>
<proteinExistence type="predicted"/>
<protein>
    <recommendedName>
        <fullName evidence="3">DUF1579 domain-containing protein</fullName>
    </recommendedName>
</protein>
<organism evidence="1 2">
    <name type="scientific">Lentzea indica</name>
    <dbReference type="NCBI Taxonomy" id="2604800"/>
    <lineage>
        <taxon>Bacteria</taxon>
        <taxon>Bacillati</taxon>
        <taxon>Actinomycetota</taxon>
        <taxon>Actinomycetes</taxon>
        <taxon>Pseudonocardiales</taxon>
        <taxon>Pseudonocardiaceae</taxon>
        <taxon>Lentzea</taxon>
    </lineage>
</organism>
<evidence type="ECO:0000313" key="2">
    <source>
        <dbReference type="Proteomes" id="UP001515943"/>
    </source>
</evidence>
<keyword evidence="2" id="KW-1185">Reference proteome</keyword>
<comment type="caution">
    <text evidence="1">The sequence shown here is derived from an EMBL/GenBank/DDBJ whole genome shotgun (WGS) entry which is preliminary data.</text>
</comment>